<gene>
    <name evidence="9" type="primary">ccmA</name>
    <name evidence="9" type="ORF">I7X43_04235</name>
</gene>
<evidence type="ECO:0000256" key="1">
    <source>
        <dbReference type="ARBA" id="ARBA00022448"/>
    </source>
</evidence>
<protein>
    <submittedName>
        <fullName evidence="9">Heme ABC exporter ATP-binding protein CcmA</fullName>
    </submittedName>
</protein>
<feature type="domain" description="ABC transporter" evidence="8">
    <location>
        <begin position="9"/>
        <end position="201"/>
    </location>
</feature>
<dbReference type="EMBL" id="JAEDAL010000001">
    <property type="protein sequence ID" value="MBH9552053.1"/>
    <property type="molecule type" value="Genomic_DNA"/>
</dbReference>
<keyword evidence="3" id="KW-0547">Nucleotide-binding</keyword>
<keyword evidence="2" id="KW-1003">Cell membrane</keyword>
<dbReference type="PANTHER" id="PTHR43499">
    <property type="entry name" value="ABC TRANSPORTER I FAMILY MEMBER 1"/>
    <property type="match status" value="1"/>
</dbReference>
<dbReference type="SUPFAM" id="SSF52540">
    <property type="entry name" value="P-loop containing nucleoside triphosphate hydrolases"/>
    <property type="match status" value="1"/>
</dbReference>
<evidence type="ECO:0000259" key="8">
    <source>
        <dbReference type="PROSITE" id="PS50893"/>
    </source>
</evidence>
<proteinExistence type="predicted"/>
<keyword evidence="6" id="KW-1278">Translocase</keyword>
<evidence type="ECO:0000313" key="9">
    <source>
        <dbReference type="EMBL" id="MBH9552053.1"/>
    </source>
</evidence>
<evidence type="ECO:0000256" key="7">
    <source>
        <dbReference type="ARBA" id="ARBA00023136"/>
    </source>
</evidence>
<organism evidence="9 10">
    <name type="scientific">Inhella gelatinilytica</name>
    <dbReference type="NCBI Taxonomy" id="2795030"/>
    <lineage>
        <taxon>Bacteria</taxon>
        <taxon>Pseudomonadati</taxon>
        <taxon>Pseudomonadota</taxon>
        <taxon>Betaproteobacteria</taxon>
        <taxon>Burkholderiales</taxon>
        <taxon>Sphaerotilaceae</taxon>
        <taxon>Inhella</taxon>
    </lineage>
</organism>
<dbReference type="RefSeq" id="WP_198099635.1">
    <property type="nucleotide sequence ID" value="NZ_JAEDAL010000001.1"/>
</dbReference>
<comment type="caution">
    <text evidence="9">The sequence shown here is derived from an EMBL/GenBank/DDBJ whole genome shotgun (WGS) entry which is preliminary data.</text>
</comment>
<evidence type="ECO:0000313" key="10">
    <source>
        <dbReference type="Proteomes" id="UP000620139"/>
    </source>
</evidence>
<dbReference type="PANTHER" id="PTHR43499:SF1">
    <property type="entry name" value="ABC TRANSPORTER I FAMILY MEMBER 1"/>
    <property type="match status" value="1"/>
</dbReference>
<dbReference type="AlphaFoldDB" id="A0A931IXY3"/>
<dbReference type="InterPro" id="IPR005895">
    <property type="entry name" value="ABC_transptr_haem_export_CcmA"/>
</dbReference>
<evidence type="ECO:0000256" key="2">
    <source>
        <dbReference type="ARBA" id="ARBA00022475"/>
    </source>
</evidence>
<dbReference type="Proteomes" id="UP000620139">
    <property type="component" value="Unassembled WGS sequence"/>
</dbReference>
<dbReference type="InterPro" id="IPR003439">
    <property type="entry name" value="ABC_transporter-like_ATP-bd"/>
</dbReference>
<evidence type="ECO:0000256" key="4">
    <source>
        <dbReference type="ARBA" id="ARBA00022748"/>
    </source>
</evidence>
<dbReference type="NCBIfam" id="TIGR01189">
    <property type="entry name" value="ccmA"/>
    <property type="match status" value="1"/>
</dbReference>
<dbReference type="Pfam" id="PF00005">
    <property type="entry name" value="ABC_tran"/>
    <property type="match status" value="1"/>
</dbReference>
<name>A0A931IXY3_9BURK</name>
<dbReference type="GO" id="GO:0017004">
    <property type="term" value="P:cytochrome complex assembly"/>
    <property type="evidence" value="ECO:0007669"/>
    <property type="project" value="UniProtKB-KW"/>
</dbReference>
<keyword evidence="5 9" id="KW-0067">ATP-binding</keyword>
<keyword evidence="1" id="KW-0813">Transport</keyword>
<dbReference type="GO" id="GO:0005524">
    <property type="term" value="F:ATP binding"/>
    <property type="evidence" value="ECO:0007669"/>
    <property type="project" value="UniProtKB-KW"/>
</dbReference>
<reference evidence="9" key="1">
    <citation type="submission" date="2020-12" db="EMBL/GenBank/DDBJ databases">
        <title>The genome sequence of Inhella sp. 4Y17.</title>
        <authorList>
            <person name="Liu Y."/>
        </authorList>
    </citation>
    <scope>NUCLEOTIDE SEQUENCE</scope>
    <source>
        <strain evidence="9">4Y10</strain>
    </source>
</reference>
<evidence type="ECO:0000256" key="3">
    <source>
        <dbReference type="ARBA" id="ARBA00022741"/>
    </source>
</evidence>
<dbReference type="Gene3D" id="3.40.50.300">
    <property type="entry name" value="P-loop containing nucleotide triphosphate hydrolases"/>
    <property type="match status" value="1"/>
</dbReference>
<accession>A0A931IXY3</accession>
<evidence type="ECO:0000256" key="6">
    <source>
        <dbReference type="ARBA" id="ARBA00022967"/>
    </source>
</evidence>
<keyword evidence="4" id="KW-0201">Cytochrome c-type biogenesis</keyword>
<dbReference type="GO" id="GO:0016887">
    <property type="term" value="F:ATP hydrolysis activity"/>
    <property type="evidence" value="ECO:0007669"/>
    <property type="project" value="InterPro"/>
</dbReference>
<dbReference type="GO" id="GO:0022857">
    <property type="term" value="F:transmembrane transporter activity"/>
    <property type="evidence" value="ECO:0007669"/>
    <property type="project" value="InterPro"/>
</dbReference>
<keyword evidence="10" id="KW-1185">Reference proteome</keyword>
<dbReference type="InterPro" id="IPR003593">
    <property type="entry name" value="AAA+_ATPase"/>
</dbReference>
<dbReference type="PROSITE" id="PS50893">
    <property type="entry name" value="ABC_TRANSPORTER_2"/>
    <property type="match status" value="1"/>
</dbReference>
<sequence>MLEPTPVALVLRGLRCQRGGRVLFPAQDRSLTTGSAVWLRGTNGSGKTTLLRVLAGLGQAAQGTFECRLPRLYLGHANGLKEDLTVGESLRWASALAGLTPAPAAIEGALSAFGLRRLQHRPVRTLSQGQRRRTALARLALPSPRPALWLLDEPFDALDTEGVAALVTCMREHCAQGGAVLYTSHLVVPNLPSAPWDLQALAGGAP</sequence>
<keyword evidence="7" id="KW-0472">Membrane</keyword>
<evidence type="ECO:0000256" key="5">
    <source>
        <dbReference type="ARBA" id="ARBA00022840"/>
    </source>
</evidence>
<dbReference type="SMART" id="SM00382">
    <property type="entry name" value="AAA"/>
    <property type="match status" value="1"/>
</dbReference>
<dbReference type="InterPro" id="IPR027417">
    <property type="entry name" value="P-loop_NTPase"/>
</dbReference>